<dbReference type="Gene3D" id="3.40.50.880">
    <property type="match status" value="1"/>
</dbReference>
<sequence length="278" mass="30878">MAPRTPLNFLLAIFPGYQLLDLAGPMDIFNILSLEQPDTELTLTFISDTLDPVASKPLPRKNAAWSFDLESAFPHTKGKVNTTFNQYLTPDTTFDEYLKAAEAGELNQEGRLKPVDVLFIPGGFGSRVQRVHPDGSKTSNVQALVDFIPKIAPHIQEAIITVCTGSDILARTGLLDGRRATVNMYRFQSVVEQNPTVKWQNWARWVRSQASEAGDKGVAVDIWSSAGVSAGMDVTLAFITHHYGGLKVSREVAKKLEYDWREIEEAAVDPLYIKHYAK</sequence>
<evidence type="ECO:0000313" key="2">
    <source>
        <dbReference type="Proteomes" id="UP000054302"/>
    </source>
</evidence>
<accession>A0A0D1XX96</accession>
<name>A0A0D1XX96_EXOME</name>
<dbReference type="EMBL" id="KN847522">
    <property type="protein sequence ID" value="KIV92856.1"/>
    <property type="molecule type" value="Genomic_DNA"/>
</dbReference>
<keyword evidence="2" id="KW-1185">Reference proteome</keyword>
<dbReference type="OrthoDB" id="543156at2759"/>
<dbReference type="PANTHER" id="PTHR43130:SF15">
    <property type="entry name" value="THIJ_PFPI FAMILY PROTEIN (AFU_ORTHOLOGUE AFUA_5G14240)"/>
    <property type="match status" value="1"/>
</dbReference>
<gene>
    <name evidence="1" type="ORF">PV10_04120</name>
</gene>
<evidence type="ECO:0000313" key="1">
    <source>
        <dbReference type="EMBL" id="KIV92856.1"/>
    </source>
</evidence>
<dbReference type="AlphaFoldDB" id="A0A0D1XX96"/>
<dbReference type="PANTHER" id="PTHR43130">
    <property type="entry name" value="ARAC-FAMILY TRANSCRIPTIONAL REGULATOR"/>
    <property type="match status" value="1"/>
</dbReference>
<dbReference type="SUPFAM" id="SSF52317">
    <property type="entry name" value="Class I glutamine amidotransferase-like"/>
    <property type="match status" value="1"/>
</dbReference>
<proteinExistence type="predicted"/>
<dbReference type="VEuPathDB" id="FungiDB:PV10_04120"/>
<organism evidence="1 2">
    <name type="scientific">Exophiala mesophila</name>
    <name type="common">Black yeast-like fungus</name>
    <dbReference type="NCBI Taxonomy" id="212818"/>
    <lineage>
        <taxon>Eukaryota</taxon>
        <taxon>Fungi</taxon>
        <taxon>Dikarya</taxon>
        <taxon>Ascomycota</taxon>
        <taxon>Pezizomycotina</taxon>
        <taxon>Eurotiomycetes</taxon>
        <taxon>Chaetothyriomycetidae</taxon>
        <taxon>Chaetothyriales</taxon>
        <taxon>Herpotrichiellaceae</taxon>
        <taxon>Exophiala</taxon>
    </lineage>
</organism>
<dbReference type="OMA" id="LRPLHYH"/>
<protein>
    <submittedName>
        <fullName evidence="1">Uncharacterized protein</fullName>
    </submittedName>
</protein>
<dbReference type="GeneID" id="27321965"/>
<reference evidence="1 2" key="1">
    <citation type="submission" date="2015-01" db="EMBL/GenBank/DDBJ databases">
        <title>The Genome Sequence of Exophiala mesophila CBS40295.</title>
        <authorList>
            <consortium name="The Broad Institute Genomics Platform"/>
            <person name="Cuomo C."/>
            <person name="de Hoog S."/>
            <person name="Gorbushina A."/>
            <person name="Stielow B."/>
            <person name="Teixiera M."/>
            <person name="Abouelleil A."/>
            <person name="Chapman S.B."/>
            <person name="Priest M."/>
            <person name="Young S.K."/>
            <person name="Wortman J."/>
            <person name="Nusbaum C."/>
            <person name="Birren B."/>
        </authorList>
    </citation>
    <scope>NUCLEOTIDE SEQUENCE [LARGE SCALE GENOMIC DNA]</scope>
    <source>
        <strain evidence="1 2">CBS 40295</strain>
    </source>
</reference>
<dbReference type="RefSeq" id="XP_016224430.1">
    <property type="nucleotide sequence ID" value="XM_016368642.1"/>
</dbReference>
<dbReference type="InterPro" id="IPR052158">
    <property type="entry name" value="INH-QAR"/>
</dbReference>
<dbReference type="HOGENOM" id="CLU_000445_44_8_1"/>
<dbReference type="InterPro" id="IPR029062">
    <property type="entry name" value="Class_I_gatase-like"/>
</dbReference>
<dbReference type="STRING" id="212818.A0A0D1XX96"/>
<dbReference type="Proteomes" id="UP000054302">
    <property type="component" value="Unassembled WGS sequence"/>
</dbReference>